<gene>
    <name evidence="2" type="ORF">SAMN05216255_1390</name>
</gene>
<feature type="signal peptide" evidence="1">
    <location>
        <begin position="1"/>
        <end position="20"/>
    </location>
</feature>
<organism evidence="2 3">
    <name type="scientific">Pseudomonas segetis</name>
    <dbReference type="NCBI Taxonomy" id="298908"/>
    <lineage>
        <taxon>Bacteria</taxon>
        <taxon>Pseudomonadati</taxon>
        <taxon>Pseudomonadota</taxon>
        <taxon>Gammaproteobacteria</taxon>
        <taxon>Pseudomonadales</taxon>
        <taxon>Pseudomonadaceae</taxon>
        <taxon>Pseudomonas</taxon>
    </lineage>
</organism>
<feature type="chain" id="PRO_5013371534" evidence="1">
    <location>
        <begin position="21"/>
        <end position="211"/>
    </location>
</feature>
<sequence>MHRFLILAVSALLTACASTAPSEVSSKSAYEHSVASGSSPMAKTTLEALHNAEAIPLPVNPGVAVPSWTITADQPRLDFGSSISNYRVFSLALKKGEHFNLNVNSRCNNSCLGVSKFAIKPRAMLLDSYGVIIASKPSHASASLGQMSMGWEGEAPESGTYYLLVAADNEDIGKTIVIDDVWLNNSPLMSVKVGMNSQSLDETSAFSNTLR</sequence>
<proteinExistence type="predicted"/>
<evidence type="ECO:0000313" key="3">
    <source>
        <dbReference type="Proteomes" id="UP000242915"/>
    </source>
</evidence>
<accession>A0A239BZF1</accession>
<evidence type="ECO:0000256" key="1">
    <source>
        <dbReference type="SAM" id="SignalP"/>
    </source>
</evidence>
<dbReference type="AlphaFoldDB" id="A0A239BZF1"/>
<dbReference type="EMBL" id="FZOG01000002">
    <property type="protein sequence ID" value="SNS12523.1"/>
    <property type="molecule type" value="Genomic_DNA"/>
</dbReference>
<name>A0A239BZF1_9PSED</name>
<reference evidence="3" key="1">
    <citation type="submission" date="2017-06" db="EMBL/GenBank/DDBJ databases">
        <authorList>
            <person name="Varghese N."/>
            <person name="Submissions S."/>
        </authorList>
    </citation>
    <scope>NUCLEOTIDE SEQUENCE [LARGE SCALE GENOMIC DNA]</scope>
    <source>
        <strain evidence="3">CIP 108523</strain>
    </source>
</reference>
<keyword evidence="1" id="KW-0732">Signal</keyword>
<dbReference type="Proteomes" id="UP000242915">
    <property type="component" value="Unassembled WGS sequence"/>
</dbReference>
<dbReference type="PROSITE" id="PS51257">
    <property type="entry name" value="PROKAR_LIPOPROTEIN"/>
    <property type="match status" value="1"/>
</dbReference>
<dbReference type="RefSeq" id="WP_245851376.1">
    <property type="nucleotide sequence ID" value="NZ_FZOG01000002.1"/>
</dbReference>
<keyword evidence="3" id="KW-1185">Reference proteome</keyword>
<protein>
    <submittedName>
        <fullName evidence="2">Uncharacterized protein</fullName>
    </submittedName>
</protein>
<evidence type="ECO:0000313" key="2">
    <source>
        <dbReference type="EMBL" id="SNS12523.1"/>
    </source>
</evidence>